<dbReference type="PRINTS" id="PR00080">
    <property type="entry name" value="SDRFAMILY"/>
</dbReference>
<dbReference type="InterPro" id="IPR020904">
    <property type="entry name" value="Sc_DH/Rdtase_CS"/>
</dbReference>
<dbReference type="PRINTS" id="PR00081">
    <property type="entry name" value="GDHRDH"/>
</dbReference>
<gene>
    <name evidence="3" type="ORF">LNINA_LOCUS6718</name>
</gene>
<dbReference type="EMBL" id="CAVLEF010000009">
    <property type="protein sequence ID" value="CAK1547227.1"/>
    <property type="molecule type" value="Genomic_DNA"/>
</dbReference>
<keyword evidence="1" id="KW-0560">Oxidoreductase</keyword>
<dbReference type="PANTHER" id="PTHR43313">
    <property type="entry name" value="SHORT-CHAIN DEHYDROGENASE/REDUCTASE FAMILY 9C"/>
    <property type="match status" value="1"/>
</dbReference>
<dbReference type="PANTHER" id="PTHR43313:SF36">
    <property type="entry name" value="D-BETA-HYDROXYBUTYRATE DEHYDROGENASE, MITOCHONDRIAL"/>
    <property type="match status" value="1"/>
</dbReference>
<reference evidence="3 4" key="1">
    <citation type="submission" date="2023-11" db="EMBL/GenBank/DDBJ databases">
        <authorList>
            <person name="Okamura Y."/>
        </authorList>
    </citation>
    <scope>NUCLEOTIDE SEQUENCE [LARGE SCALE GENOMIC DNA]</scope>
</reference>
<keyword evidence="4" id="KW-1185">Reference proteome</keyword>
<organism evidence="3 4">
    <name type="scientific">Leptosia nina</name>
    <dbReference type="NCBI Taxonomy" id="320188"/>
    <lineage>
        <taxon>Eukaryota</taxon>
        <taxon>Metazoa</taxon>
        <taxon>Ecdysozoa</taxon>
        <taxon>Arthropoda</taxon>
        <taxon>Hexapoda</taxon>
        <taxon>Insecta</taxon>
        <taxon>Pterygota</taxon>
        <taxon>Neoptera</taxon>
        <taxon>Endopterygota</taxon>
        <taxon>Lepidoptera</taxon>
        <taxon>Glossata</taxon>
        <taxon>Ditrysia</taxon>
        <taxon>Papilionoidea</taxon>
        <taxon>Pieridae</taxon>
        <taxon>Pierinae</taxon>
        <taxon>Leptosia</taxon>
    </lineage>
</organism>
<protein>
    <recommendedName>
        <fullName evidence="5">Short-chain dehydrogenase/reductase</fullName>
    </recommendedName>
</protein>
<dbReference type="PROSITE" id="PS00061">
    <property type="entry name" value="ADH_SHORT"/>
    <property type="match status" value="1"/>
</dbReference>
<sequence>MCWTRVVAITGCDSGLGWALAARLAREGLVTVAGMFNGTDTEASHALKSLCAHPEKLDVTNPESVAKFYDYVKCLLESNPKYKLYALVNNAGVMTIADYEVQPPEIFEKTINVNLLGPMRMVSAFLPELRKTASQGLNPRIINVASHCGLQPLPGFGPYSASKSGLLAWTRSLRLEHYGTGLSAVAFIPGTKLITNGKVEVGGFVGASNLIANQKSQENIILSHLTDEQKVIYEKKIITLNNYLSPSSQKPRFDAVKDETIIEAFMKAALCDNPKLQYKVESWRYKFYYTLFKIPFPEIIHLWLIKKFLRFPN</sequence>
<dbReference type="GO" id="GO:0008202">
    <property type="term" value="P:steroid metabolic process"/>
    <property type="evidence" value="ECO:0007669"/>
    <property type="project" value="TreeGrafter"/>
</dbReference>
<dbReference type="Gene3D" id="3.40.50.720">
    <property type="entry name" value="NAD(P)-binding Rossmann-like Domain"/>
    <property type="match status" value="1"/>
</dbReference>
<dbReference type="SUPFAM" id="SSF51735">
    <property type="entry name" value="NAD(P)-binding Rossmann-fold domains"/>
    <property type="match status" value="1"/>
</dbReference>
<accession>A0AAV1JDL8</accession>
<comment type="similarity">
    <text evidence="2">Belongs to the short-chain dehydrogenases/reductases (SDR) family.</text>
</comment>
<name>A0AAV1JDL8_9NEOP</name>
<comment type="caution">
    <text evidence="3">The sequence shown here is derived from an EMBL/GenBank/DDBJ whole genome shotgun (WGS) entry which is preliminary data.</text>
</comment>
<evidence type="ECO:0000256" key="1">
    <source>
        <dbReference type="ARBA" id="ARBA00023002"/>
    </source>
</evidence>
<dbReference type="InterPro" id="IPR002347">
    <property type="entry name" value="SDR_fam"/>
</dbReference>
<dbReference type="AlphaFoldDB" id="A0AAV1JDL8"/>
<evidence type="ECO:0000313" key="3">
    <source>
        <dbReference type="EMBL" id="CAK1547227.1"/>
    </source>
</evidence>
<dbReference type="InterPro" id="IPR036291">
    <property type="entry name" value="NAD(P)-bd_dom_sf"/>
</dbReference>
<evidence type="ECO:0000313" key="4">
    <source>
        <dbReference type="Proteomes" id="UP001497472"/>
    </source>
</evidence>
<dbReference type="GO" id="GO:0016491">
    <property type="term" value="F:oxidoreductase activity"/>
    <property type="evidence" value="ECO:0007669"/>
    <property type="project" value="UniProtKB-KW"/>
</dbReference>
<evidence type="ECO:0000256" key="2">
    <source>
        <dbReference type="RuleBase" id="RU000363"/>
    </source>
</evidence>
<proteinExistence type="inferred from homology"/>
<dbReference type="Pfam" id="PF00106">
    <property type="entry name" value="adh_short"/>
    <property type="match status" value="1"/>
</dbReference>
<dbReference type="Proteomes" id="UP001497472">
    <property type="component" value="Unassembled WGS sequence"/>
</dbReference>
<evidence type="ECO:0008006" key="5">
    <source>
        <dbReference type="Google" id="ProtNLM"/>
    </source>
</evidence>